<dbReference type="Proteomes" id="UP000822688">
    <property type="component" value="Chromosome V"/>
</dbReference>
<sequence>MALDILTQSLRGRHAVLGVMPMRHSVSLWEAWDLSTNALRIFEPPRTSFLLSHSQCLQSRRCSLSKCTYNSIRCCCLPLNPNVLLVQLVTMRYVCYEMEMGFDLGLDVRFIKLKHRVGSFGFA</sequence>
<accession>A0A8T0HLU4</accession>
<gene>
    <name evidence="1" type="ORF">KC19_VG041200</name>
</gene>
<name>A0A8T0HLU4_CERPU</name>
<dbReference type="EMBL" id="CM026426">
    <property type="protein sequence ID" value="KAG0571775.1"/>
    <property type="molecule type" value="Genomic_DNA"/>
</dbReference>
<organism evidence="1 2">
    <name type="scientific">Ceratodon purpureus</name>
    <name type="common">Fire moss</name>
    <name type="synonym">Dicranum purpureum</name>
    <dbReference type="NCBI Taxonomy" id="3225"/>
    <lineage>
        <taxon>Eukaryota</taxon>
        <taxon>Viridiplantae</taxon>
        <taxon>Streptophyta</taxon>
        <taxon>Embryophyta</taxon>
        <taxon>Bryophyta</taxon>
        <taxon>Bryophytina</taxon>
        <taxon>Bryopsida</taxon>
        <taxon>Dicranidae</taxon>
        <taxon>Pseudoditrichales</taxon>
        <taxon>Ditrichaceae</taxon>
        <taxon>Ceratodon</taxon>
    </lineage>
</organism>
<dbReference type="AlphaFoldDB" id="A0A8T0HLU4"/>
<protein>
    <submittedName>
        <fullName evidence="1">Uncharacterized protein</fullName>
    </submittedName>
</protein>
<comment type="caution">
    <text evidence="1">The sequence shown here is derived from an EMBL/GenBank/DDBJ whole genome shotgun (WGS) entry which is preliminary data.</text>
</comment>
<reference evidence="1" key="1">
    <citation type="submission" date="2020-06" db="EMBL/GenBank/DDBJ databases">
        <title>WGS assembly of Ceratodon purpureus strain R40.</title>
        <authorList>
            <person name="Carey S.B."/>
            <person name="Jenkins J."/>
            <person name="Shu S."/>
            <person name="Lovell J.T."/>
            <person name="Sreedasyam A."/>
            <person name="Maumus F."/>
            <person name="Tiley G.P."/>
            <person name="Fernandez-Pozo N."/>
            <person name="Barry K."/>
            <person name="Chen C."/>
            <person name="Wang M."/>
            <person name="Lipzen A."/>
            <person name="Daum C."/>
            <person name="Saski C.A."/>
            <person name="Payton A.C."/>
            <person name="Mcbreen J.C."/>
            <person name="Conrad R.E."/>
            <person name="Kollar L.M."/>
            <person name="Olsson S."/>
            <person name="Huttunen S."/>
            <person name="Landis J.B."/>
            <person name="Wickett N.J."/>
            <person name="Johnson M.G."/>
            <person name="Rensing S.A."/>
            <person name="Grimwood J."/>
            <person name="Schmutz J."/>
            <person name="Mcdaniel S.F."/>
        </authorList>
    </citation>
    <scope>NUCLEOTIDE SEQUENCE</scope>
    <source>
        <strain evidence="1">R40</strain>
    </source>
</reference>
<evidence type="ECO:0000313" key="2">
    <source>
        <dbReference type="Proteomes" id="UP000822688"/>
    </source>
</evidence>
<proteinExistence type="predicted"/>
<keyword evidence="2" id="KW-1185">Reference proteome</keyword>
<evidence type="ECO:0000313" key="1">
    <source>
        <dbReference type="EMBL" id="KAG0571775.1"/>
    </source>
</evidence>